<sequence>MASVDRRKASHDPKIDLDRERRVAQEQAVKRFNVALQAQQTKWEVKQQDESEPRLRLAEVRAIEQERAHLVAALPKPAPPPYDLDAPTRAPKQAVLVLDAESQNTAAVYSAPSAMLLMTTSTKDGSDQTSNEAQDAVSAAQMEEDRLLLAQRASSVRTKEELVKADVRGHEALKRLVLIHLLRAFDNLFVPFFYYFLSTISQTDG</sequence>
<dbReference type="AlphaFoldDB" id="G7YUD5"/>
<dbReference type="EMBL" id="DF144294">
    <property type="protein sequence ID" value="GAA56565.1"/>
    <property type="molecule type" value="Genomic_DNA"/>
</dbReference>
<reference key="2">
    <citation type="submission" date="2011-10" db="EMBL/GenBank/DDBJ databases">
        <title>The genome and transcriptome sequence of Clonorchis sinensis provide insights into the carcinogenic liver fluke.</title>
        <authorList>
            <person name="Wang X."/>
            <person name="Huang Y."/>
            <person name="Chen W."/>
            <person name="Liu H."/>
            <person name="Guo L."/>
            <person name="Chen Y."/>
            <person name="Luo F."/>
            <person name="Zhou W."/>
            <person name="Sun J."/>
            <person name="Mao Q."/>
            <person name="Liang P."/>
            <person name="Zhou C."/>
            <person name="Tian Y."/>
            <person name="Men J."/>
            <person name="Lv X."/>
            <person name="Huang L."/>
            <person name="Zhou J."/>
            <person name="Hu Y."/>
            <person name="Li R."/>
            <person name="Zhang F."/>
            <person name="Lei H."/>
            <person name="Li X."/>
            <person name="Hu X."/>
            <person name="Liang C."/>
            <person name="Xu J."/>
            <person name="Wu Z."/>
            <person name="Yu X."/>
        </authorList>
    </citation>
    <scope>NUCLEOTIDE SEQUENCE</scope>
    <source>
        <strain>Henan</strain>
    </source>
</reference>
<reference evidence="2" key="1">
    <citation type="journal article" date="2011" name="Genome Biol.">
        <title>The draft genome of the carcinogenic human liver fluke Clonorchis sinensis.</title>
        <authorList>
            <person name="Wang X."/>
            <person name="Chen W."/>
            <person name="Huang Y."/>
            <person name="Sun J."/>
            <person name="Men J."/>
            <person name="Liu H."/>
            <person name="Luo F."/>
            <person name="Guo L."/>
            <person name="Lv X."/>
            <person name="Deng C."/>
            <person name="Zhou C."/>
            <person name="Fan Y."/>
            <person name="Li X."/>
            <person name="Huang L."/>
            <person name="Hu Y."/>
            <person name="Liang C."/>
            <person name="Hu X."/>
            <person name="Xu J."/>
            <person name="Yu X."/>
        </authorList>
    </citation>
    <scope>NUCLEOTIDE SEQUENCE [LARGE SCALE GENOMIC DNA]</scope>
    <source>
        <strain evidence="2">Henan</strain>
    </source>
</reference>
<evidence type="ECO:0000313" key="2">
    <source>
        <dbReference type="EMBL" id="GAA56565.1"/>
    </source>
</evidence>
<accession>G7YUD5</accession>
<evidence type="ECO:0000256" key="1">
    <source>
        <dbReference type="SAM" id="MobiDB-lite"/>
    </source>
</evidence>
<proteinExistence type="predicted"/>
<name>G7YUD5_CLOSI</name>
<gene>
    <name evidence="2" type="ORF">CLF_111110</name>
</gene>
<protein>
    <submittedName>
        <fullName evidence="2">Uncharacterized protein</fullName>
    </submittedName>
</protein>
<organism evidence="2 3">
    <name type="scientific">Clonorchis sinensis</name>
    <name type="common">Chinese liver fluke</name>
    <dbReference type="NCBI Taxonomy" id="79923"/>
    <lineage>
        <taxon>Eukaryota</taxon>
        <taxon>Metazoa</taxon>
        <taxon>Spiralia</taxon>
        <taxon>Lophotrochozoa</taxon>
        <taxon>Platyhelminthes</taxon>
        <taxon>Trematoda</taxon>
        <taxon>Digenea</taxon>
        <taxon>Opisthorchiida</taxon>
        <taxon>Opisthorchiata</taxon>
        <taxon>Opisthorchiidae</taxon>
        <taxon>Clonorchis</taxon>
    </lineage>
</organism>
<keyword evidence="3" id="KW-1185">Reference proteome</keyword>
<feature type="region of interest" description="Disordered" evidence="1">
    <location>
        <begin position="1"/>
        <end position="20"/>
    </location>
</feature>
<dbReference type="Proteomes" id="UP000008909">
    <property type="component" value="Unassembled WGS sequence"/>
</dbReference>
<evidence type="ECO:0000313" key="3">
    <source>
        <dbReference type="Proteomes" id="UP000008909"/>
    </source>
</evidence>